<accession>A0ABD2N0A4</accession>
<dbReference type="EMBL" id="JABFTP020000042">
    <property type="protein sequence ID" value="KAL3271867.1"/>
    <property type="molecule type" value="Genomic_DNA"/>
</dbReference>
<protein>
    <submittedName>
        <fullName evidence="2">Uncharacterized protein</fullName>
    </submittedName>
</protein>
<evidence type="ECO:0000313" key="3">
    <source>
        <dbReference type="Proteomes" id="UP001516400"/>
    </source>
</evidence>
<feature type="compositionally biased region" description="Basic and acidic residues" evidence="1">
    <location>
        <begin position="7"/>
        <end position="19"/>
    </location>
</feature>
<comment type="caution">
    <text evidence="2">The sequence shown here is derived from an EMBL/GenBank/DDBJ whole genome shotgun (WGS) entry which is preliminary data.</text>
</comment>
<keyword evidence="3" id="KW-1185">Reference proteome</keyword>
<gene>
    <name evidence="2" type="ORF">HHI36_022337</name>
</gene>
<organism evidence="2 3">
    <name type="scientific">Cryptolaemus montrouzieri</name>
    <dbReference type="NCBI Taxonomy" id="559131"/>
    <lineage>
        <taxon>Eukaryota</taxon>
        <taxon>Metazoa</taxon>
        <taxon>Ecdysozoa</taxon>
        <taxon>Arthropoda</taxon>
        <taxon>Hexapoda</taxon>
        <taxon>Insecta</taxon>
        <taxon>Pterygota</taxon>
        <taxon>Neoptera</taxon>
        <taxon>Endopterygota</taxon>
        <taxon>Coleoptera</taxon>
        <taxon>Polyphaga</taxon>
        <taxon>Cucujiformia</taxon>
        <taxon>Coccinelloidea</taxon>
        <taxon>Coccinellidae</taxon>
        <taxon>Scymninae</taxon>
        <taxon>Scymnini</taxon>
        <taxon>Cryptolaemus</taxon>
    </lineage>
</organism>
<evidence type="ECO:0000313" key="2">
    <source>
        <dbReference type="EMBL" id="KAL3271867.1"/>
    </source>
</evidence>
<feature type="region of interest" description="Disordered" evidence="1">
    <location>
        <begin position="111"/>
        <end position="140"/>
    </location>
</feature>
<name>A0ABD2N0A4_9CUCU</name>
<evidence type="ECO:0000256" key="1">
    <source>
        <dbReference type="SAM" id="MobiDB-lite"/>
    </source>
</evidence>
<feature type="compositionally biased region" description="Basic and acidic residues" evidence="1">
    <location>
        <begin position="111"/>
        <end position="133"/>
    </location>
</feature>
<feature type="region of interest" description="Disordered" evidence="1">
    <location>
        <begin position="1"/>
        <end position="22"/>
    </location>
</feature>
<sequence>MLSTFHSTKETPTVKELSEGKTSIQQNNDTAYETMRKFPFQTSHLIKHPTDETIQTTGHYIINTFEGLAPLNPTKRGIDLTENRRFTLSNNQVTNPAGLPEILYQRYQPHTDNHRNRKKDSEWFHLPPKRLDTSQKPVVL</sequence>
<dbReference type="AlphaFoldDB" id="A0ABD2N0A4"/>
<proteinExistence type="predicted"/>
<dbReference type="Proteomes" id="UP001516400">
    <property type="component" value="Unassembled WGS sequence"/>
</dbReference>
<reference evidence="2 3" key="1">
    <citation type="journal article" date="2021" name="BMC Biol.">
        <title>Horizontally acquired antibacterial genes associated with adaptive radiation of ladybird beetles.</title>
        <authorList>
            <person name="Li H.S."/>
            <person name="Tang X.F."/>
            <person name="Huang Y.H."/>
            <person name="Xu Z.Y."/>
            <person name="Chen M.L."/>
            <person name="Du X.Y."/>
            <person name="Qiu B.Y."/>
            <person name="Chen P.T."/>
            <person name="Zhang W."/>
            <person name="Slipinski A."/>
            <person name="Escalona H.E."/>
            <person name="Waterhouse R.M."/>
            <person name="Zwick A."/>
            <person name="Pang H."/>
        </authorList>
    </citation>
    <scope>NUCLEOTIDE SEQUENCE [LARGE SCALE GENOMIC DNA]</scope>
    <source>
        <strain evidence="2">SYSU2018</strain>
    </source>
</reference>